<dbReference type="AlphaFoldDB" id="A0A448L2T1"/>
<proteinExistence type="predicted"/>
<evidence type="ECO:0000313" key="1">
    <source>
        <dbReference type="EMBL" id="VEH14273.1"/>
    </source>
</evidence>
<accession>A0A448L2T1</accession>
<name>A0A448L2T1_9BACT</name>
<reference evidence="1 2" key="1">
    <citation type="submission" date="2018-12" db="EMBL/GenBank/DDBJ databases">
        <authorList>
            <consortium name="Pathogen Informatics"/>
        </authorList>
    </citation>
    <scope>NUCLEOTIDE SEQUENCE [LARGE SCALE GENOMIC DNA]</scope>
    <source>
        <strain evidence="1 2">NCTC13071</strain>
    </source>
</reference>
<organism evidence="1 2">
    <name type="scientific">Segatella oris</name>
    <dbReference type="NCBI Taxonomy" id="28135"/>
    <lineage>
        <taxon>Bacteria</taxon>
        <taxon>Pseudomonadati</taxon>
        <taxon>Bacteroidota</taxon>
        <taxon>Bacteroidia</taxon>
        <taxon>Bacteroidales</taxon>
        <taxon>Prevotellaceae</taxon>
        <taxon>Segatella</taxon>
    </lineage>
</organism>
<gene>
    <name evidence="1" type="ORF">NCTC13071_00241</name>
</gene>
<sequence>MNYLPQPLPRRGELTCKEISYNSLRNYALYIVHYELTTIQHSSFNIKNYALCIVNYELTTIQHSTFNIKNYTSCIVHYALNKFDITDCAVAFQATESFYLHCNLMKTAPNHKANYTVT</sequence>
<protein>
    <submittedName>
        <fullName evidence="1">Uncharacterized protein</fullName>
    </submittedName>
</protein>
<dbReference type="EMBL" id="LR134384">
    <property type="protein sequence ID" value="VEH14273.1"/>
    <property type="molecule type" value="Genomic_DNA"/>
</dbReference>
<evidence type="ECO:0000313" key="2">
    <source>
        <dbReference type="Proteomes" id="UP000274578"/>
    </source>
</evidence>
<dbReference type="Proteomes" id="UP000274578">
    <property type="component" value="Chromosome 1"/>
</dbReference>
<dbReference type="KEGG" id="poc:NCTC13071_00241"/>